<dbReference type="Pfam" id="PF03011">
    <property type="entry name" value="PFEMP"/>
    <property type="match status" value="1"/>
</dbReference>
<evidence type="ECO:0000259" key="4">
    <source>
        <dbReference type="Pfam" id="PF05424"/>
    </source>
</evidence>
<feature type="compositionally biased region" description="Basic and acidic residues" evidence="1">
    <location>
        <begin position="1221"/>
        <end position="1236"/>
    </location>
</feature>
<name>A0A024VNN6_PLAFA</name>
<feature type="compositionally biased region" description="Acidic residues" evidence="1">
    <location>
        <begin position="445"/>
        <end position="467"/>
    </location>
</feature>
<dbReference type="FunFam" id="1.10.1900.40:FF:000005">
    <property type="entry name" value="Erythrocyte membrane protein 1, PfEMP1"/>
    <property type="match status" value="1"/>
</dbReference>
<feature type="domain" description="Duffy-antigen binding" evidence="4">
    <location>
        <begin position="87"/>
        <end position="248"/>
    </location>
</feature>
<dbReference type="Gene3D" id="1.20.58.830">
    <property type="match status" value="2"/>
</dbReference>
<feature type="domain" description="Duffy-binding-like" evidence="7">
    <location>
        <begin position="829"/>
        <end position="977"/>
    </location>
</feature>
<proteinExistence type="predicted"/>
<keyword evidence="2" id="KW-1133">Transmembrane helix</keyword>
<feature type="compositionally biased region" description="Basic and acidic residues" evidence="1">
    <location>
        <begin position="792"/>
        <end position="801"/>
    </location>
</feature>
<evidence type="ECO:0000313" key="9">
    <source>
        <dbReference type="Proteomes" id="UP000030656"/>
    </source>
</evidence>
<evidence type="ECO:0008006" key="10">
    <source>
        <dbReference type="Google" id="ProtNLM"/>
    </source>
</evidence>
<keyword evidence="2" id="KW-0472">Membrane</keyword>
<feature type="region of interest" description="Disordered" evidence="1">
    <location>
        <begin position="1477"/>
        <end position="1507"/>
    </location>
</feature>
<dbReference type="GO" id="GO:0016020">
    <property type="term" value="C:membrane"/>
    <property type="evidence" value="ECO:0007669"/>
    <property type="project" value="InterPro"/>
</dbReference>
<gene>
    <name evidence="8" type="ORF">PFFCH_02495</name>
</gene>
<keyword evidence="2" id="KW-0812">Transmembrane</keyword>
<dbReference type="InterPro" id="IPR042202">
    <property type="entry name" value="Duffy-ag-bd_sf"/>
</dbReference>
<feature type="domain" description="Duffy-antigen binding" evidence="4">
    <location>
        <begin position="546"/>
        <end position="746"/>
    </location>
</feature>
<evidence type="ECO:0000259" key="6">
    <source>
        <dbReference type="Pfam" id="PF18562"/>
    </source>
</evidence>
<protein>
    <recommendedName>
        <fullName evidence="10">EMP1 protein</fullName>
    </recommendedName>
</protein>
<dbReference type="OrthoDB" id="10574214at2759"/>
<feature type="compositionally biased region" description="Basic and acidic residues" evidence="1">
    <location>
        <begin position="468"/>
        <end position="481"/>
    </location>
</feature>
<dbReference type="FunFam" id="1.20.58.1930:FF:000001">
    <property type="entry name" value="Erythrocyte membrane protein 1, PfEMP1"/>
    <property type="match status" value="1"/>
</dbReference>
<reference evidence="8 9" key="2">
    <citation type="submission" date="2013-02" db="EMBL/GenBank/DDBJ databases">
        <title>The Genome Sequence of Plasmodium falciparum FCH/4.</title>
        <authorList>
            <consortium name="The Broad Institute Genome Sequencing Platform"/>
            <consortium name="The Broad Institute Genome Sequencing Center for Infectious Disease"/>
            <person name="Neafsey D."/>
            <person name="Cheeseman I."/>
            <person name="Volkman S."/>
            <person name="Adams J."/>
            <person name="Walker B."/>
            <person name="Young S.K."/>
            <person name="Zeng Q."/>
            <person name="Gargeya S."/>
            <person name="Fitzgerald M."/>
            <person name="Haas B."/>
            <person name="Abouelleil A."/>
            <person name="Alvarado L."/>
            <person name="Arachchi H.M."/>
            <person name="Berlin A.M."/>
            <person name="Chapman S.B."/>
            <person name="Dewar J."/>
            <person name="Goldberg J."/>
            <person name="Griggs A."/>
            <person name="Gujja S."/>
            <person name="Hansen M."/>
            <person name="Howarth C."/>
            <person name="Imamovic A."/>
            <person name="Larimer J."/>
            <person name="McCowan C."/>
            <person name="Murphy C."/>
            <person name="Neiman D."/>
            <person name="Pearson M."/>
            <person name="Priest M."/>
            <person name="Roberts A."/>
            <person name="Saif S."/>
            <person name="Shea T."/>
            <person name="Sisk P."/>
            <person name="Sykes S."/>
            <person name="Wortman J."/>
            <person name="Nusbaum C."/>
            <person name="Birren B."/>
        </authorList>
    </citation>
    <scope>NUCLEOTIDE SEQUENCE [LARGE SCALE GENOMIC DNA]</scope>
    <source>
        <strain evidence="8 9">FCH/4</strain>
    </source>
</reference>
<feature type="non-terminal residue" evidence="8">
    <location>
        <position position="1"/>
    </location>
</feature>
<feature type="region of interest" description="Disordered" evidence="1">
    <location>
        <begin position="734"/>
        <end position="779"/>
    </location>
</feature>
<evidence type="ECO:0000313" key="8">
    <source>
        <dbReference type="EMBL" id="ETW30102.1"/>
    </source>
</evidence>
<feature type="domain" description="Plasmodium falciparum erythrocyte membrane protein 1 acidic terminal segment" evidence="5">
    <location>
        <begin position="1359"/>
        <end position="1820"/>
    </location>
</feature>
<dbReference type="SUPFAM" id="SSF140924">
    <property type="entry name" value="Duffy binding domain-like"/>
    <property type="match status" value="3"/>
</dbReference>
<feature type="compositionally biased region" description="Polar residues" evidence="1">
    <location>
        <begin position="756"/>
        <end position="779"/>
    </location>
</feature>
<feature type="domain" description="Cysteine-rich interdomain region 1 gamma" evidence="6">
    <location>
        <begin position="1018"/>
        <end position="1069"/>
    </location>
</feature>
<reference evidence="8 9" key="1">
    <citation type="submission" date="2013-02" db="EMBL/GenBank/DDBJ databases">
        <title>The Genome Annotation of Plasmodium falciparum FCH/4.</title>
        <authorList>
            <consortium name="The Broad Institute Genome Sequencing Platform"/>
            <consortium name="The Broad Institute Genome Sequencing Center for Infectious Disease"/>
            <person name="Neafsey D."/>
            <person name="Hoffman S."/>
            <person name="Volkman S."/>
            <person name="Rosenthal P."/>
            <person name="Walker B."/>
            <person name="Young S.K."/>
            <person name="Zeng Q."/>
            <person name="Gargeya S."/>
            <person name="Fitzgerald M."/>
            <person name="Haas B."/>
            <person name="Abouelleil A."/>
            <person name="Allen A.W."/>
            <person name="Alvarado L."/>
            <person name="Arachchi H.M."/>
            <person name="Berlin A.M."/>
            <person name="Chapman S.B."/>
            <person name="Gainer-Dewar J."/>
            <person name="Goldberg J."/>
            <person name="Griggs A."/>
            <person name="Gujja S."/>
            <person name="Hansen M."/>
            <person name="Howarth C."/>
            <person name="Imamovic A."/>
            <person name="Ireland A."/>
            <person name="Larimer J."/>
            <person name="McCowan C."/>
            <person name="Murphy C."/>
            <person name="Pearson M."/>
            <person name="Poon T.W."/>
            <person name="Priest M."/>
            <person name="Roberts A."/>
            <person name="Saif S."/>
            <person name="Shea T."/>
            <person name="Sisk P."/>
            <person name="Sykes S."/>
            <person name="Wortman J."/>
            <person name="Nusbaum C."/>
            <person name="Birren B."/>
        </authorList>
    </citation>
    <scope>NUCLEOTIDE SEQUENCE [LARGE SCALE GENOMIC DNA]</scope>
    <source>
        <strain evidence="8 9">FCH/4</strain>
    </source>
</reference>
<feature type="compositionally biased region" description="Pro residues" evidence="1">
    <location>
        <begin position="1330"/>
        <end position="1340"/>
    </location>
</feature>
<feature type="region of interest" description="Disordered" evidence="1">
    <location>
        <begin position="1280"/>
        <end position="1349"/>
    </location>
</feature>
<dbReference type="GO" id="GO:0046789">
    <property type="term" value="F:host cell surface receptor binding"/>
    <property type="evidence" value="ECO:0007669"/>
    <property type="project" value="InterPro"/>
</dbReference>
<dbReference type="InterPro" id="IPR054595">
    <property type="entry name" value="DBL_C"/>
</dbReference>
<feature type="compositionally biased region" description="Basic and acidic residues" evidence="1">
    <location>
        <begin position="415"/>
        <end position="444"/>
    </location>
</feature>
<dbReference type="Gene3D" id="1.10.1900.40">
    <property type="entry name" value="Acidic terminal segments, variant surface antigen of PfEMP1"/>
    <property type="match status" value="2"/>
</dbReference>
<feature type="region of interest" description="Disordered" evidence="1">
    <location>
        <begin position="415"/>
        <end position="494"/>
    </location>
</feature>
<dbReference type="InterPro" id="IPR008602">
    <property type="entry name" value="Duffy-antigen-binding"/>
</dbReference>
<dbReference type="Pfam" id="PF18562">
    <property type="entry name" value="CIDR1_gamma"/>
    <property type="match status" value="1"/>
</dbReference>
<feature type="compositionally biased region" description="Polar residues" evidence="1">
    <location>
        <begin position="1688"/>
        <end position="1706"/>
    </location>
</feature>
<evidence type="ECO:0000259" key="5">
    <source>
        <dbReference type="Pfam" id="PF15445"/>
    </source>
</evidence>
<dbReference type="InterPro" id="IPR004258">
    <property type="entry name" value="DBL"/>
</dbReference>
<dbReference type="InterPro" id="IPR041480">
    <property type="entry name" value="CIDR1_gamma"/>
</dbReference>
<feature type="region of interest" description="Disordered" evidence="1">
    <location>
        <begin position="613"/>
        <end position="633"/>
    </location>
</feature>
<dbReference type="Pfam" id="PF15445">
    <property type="entry name" value="ATS"/>
    <property type="match status" value="1"/>
</dbReference>
<feature type="region of interest" description="Disordered" evidence="1">
    <location>
        <begin position="792"/>
        <end position="814"/>
    </location>
</feature>
<dbReference type="FunFam" id="1.10.1900.40:FF:000001">
    <property type="entry name" value="Erythrocyte membrane protein 1"/>
    <property type="match status" value="1"/>
</dbReference>
<feature type="domain" description="Duffy-binding-like" evidence="3">
    <location>
        <begin position="1085"/>
        <end position="1227"/>
    </location>
</feature>
<dbReference type="Pfam" id="PF05424">
    <property type="entry name" value="Duffy_binding"/>
    <property type="match status" value="2"/>
</dbReference>
<dbReference type="InterPro" id="IPR029211">
    <property type="entry name" value="PfEMP1_ATS"/>
</dbReference>
<sequence>GEAQTQLGQNKSSLLGDIKKAEFKNKAVKVGALNKVCELTKDHTNDSRHGTDEYKGPCTGKDGGNERFNAGTKWEGDNFVSATHKNLYIPPRRQHMCTSNLEKLDFLSVTSKSNVNDSFLGDVLLAANNEAQRTKDHFAHKKDDHGIACRSVRYSFADLGDIIRGRDMWEHSDQTQLQGDLKTVFGKIKKQFNDKYATDDPKHTKLRADWWEANRDQVWDAMKCPKNGVHITCDSGVPVDDYIPQRLRWMTEWAEWYCKAQSQEYNKLMEACGSCKIKGQGQSCTSSDPKCTKCKEACDKYTKVVREWEEQWNNMLLQYTLLYWQAQITARYGGTRAYSGDVGDKDKPVVQFLEELQKQNSGKTTYDTAAGYIHQEARVGECEVQKYFCNTNGNRDKYVFRSKPNDYDDECNCDKKTASSPEELGRSDSFDDHQTPRADTKNTDEPDEDDDDDEEEEDEDTTDETEEETAKVKEDTEDTGKGSEPSASQEDTVDVCETVEEALKLDTLKQACSTKYEKGREKFPNWKCIPTSGAEPPTKSSDSGATCIPPRRRRLYVTPLTKWATNMEATQTSGDQKTPSEKLRTAFIQSAAIETFFLWHKYKAENTKTQGSVVAPLPQLPGSGSGDPDPQTQLKRGHIPPDFLRLMFYTLADYKDILFSGSNDNTKSSTYNDILRGDKEIAQREMTIKDAIERVLKNGDSQPPSGDKREQFWKQHGPDIWNGMICALTYTDSEGKEQPTQDPTVKKAFFGDKDNPGTQNGSPLPQPGTTGKPGTQNGTYQEKYQYNSVKLDENSDTDGAKQTKAPAPSDTPTLTDFISRPPYFRYLEEWGQNFCKERKKRLEKIKDDCKVEEKGKNYCDGEGFECTQIVKNEETKIKTVDYPSCADSCRWYKRWIEKKKIEFEEQKEAYDKQKTKCHTQSKDATSNNNAKEFCEKIEKCETAGDFLERLKNGSCKTDNEKDKTDFKEAGKTFKHTEYCDPCSEFKINCKENGKCSDEEKRKCNGTTVITKDDIKDSTEDVVMLVSDNGENGFENDLNECKDKVIFEGIREDVWECGKFCGLHLCGLKKDNNHIDEKQIILIRALFKRWVEYFLEDYNKINAKISHCINSGNKSTCTNDCPNKCKCVRKWIEKKKNEWKEIKKHYLKQYENADESYPVKTFLEELIPQITDVNVKNDQESVIKLSQFDTSCGCNAKASSTNGKNEDAIDCMLNKLQQKAKKCEENHKPSGENKNQECVDSSTPVEEDEEDLLLEEENTEEAKKKMVPTFCKDMVQIETAKEEPHGTCDGADTSVPKVHEEEVGTAQEPAPPAESGKETPVLEPEKEAPSPSIPQPQPPSRQPQNPFEHPLLKPALMSSTIMWSIGIGFAAFTYFFLKKKTKASVGNLFQILQIPKGDYNIPTLKSSNRYIPYVSDTYKGKTYIYMEGDSDEDKYAFMSDTTDVTSSESEYEELDINDIYAPRAPKYKTLIEVVLEPSGNNTTASGKNTPSDTQNDIQNDGIPSSKITDNEWNTLKDDFISNMLQSEQPKDVPNDYSSGDIPFNTQPNTLYFDNNQEKPFITSIHDRNLYTGEEYSYNVNMVNNDNIPINRDNNPYSGIDLINDSLNSNKVDIYDELLKRKENELFGTEHHPKHTNIYNVAKPARDDPITNQINLFHKWLDRHRDMCEKWDTNNKVDILNQLKEEWENDNSNSGNKTSGNITPTSDIPSGKLSDIPSTNKMLNSDVSIQIHIDKPNQVDDNIYLDTYPDKYTVDNINPVDTHTNPNLVGNINPVDQNSNLTFPSNPNPAYDNIYIDHNNEDLPSKVQIEMSVKNGEMAKEK</sequence>
<evidence type="ECO:0000256" key="1">
    <source>
        <dbReference type="SAM" id="MobiDB-lite"/>
    </source>
</evidence>
<feature type="region of interest" description="Disordered" evidence="1">
    <location>
        <begin position="1221"/>
        <end position="1251"/>
    </location>
</feature>
<dbReference type="Gene3D" id="1.20.1310.20">
    <property type="entry name" value="Duffy-antigen binding domain"/>
    <property type="match status" value="2"/>
</dbReference>
<dbReference type="InterPro" id="IPR044932">
    <property type="entry name" value="PfEMP1_ATS_sf"/>
</dbReference>
<dbReference type="EMBL" id="KI927936">
    <property type="protein sequence ID" value="ETW30102.1"/>
    <property type="molecule type" value="Genomic_DNA"/>
</dbReference>
<feature type="transmembrane region" description="Helical" evidence="2">
    <location>
        <begin position="1354"/>
        <end position="1376"/>
    </location>
</feature>
<feature type="region of interest" description="Disordered" evidence="1">
    <location>
        <begin position="1686"/>
        <end position="1716"/>
    </location>
</feature>
<organism evidence="8 9">
    <name type="scientific">Plasmodium falciparum FCH/4</name>
    <dbReference type="NCBI Taxonomy" id="1036724"/>
    <lineage>
        <taxon>Eukaryota</taxon>
        <taxon>Sar</taxon>
        <taxon>Alveolata</taxon>
        <taxon>Apicomplexa</taxon>
        <taxon>Aconoidasida</taxon>
        <taxon>Haemosporida</taxon>
        <taxon>Plasmodiidae</taxon>
        <taxon>Plasmodium</taxon>
        <taxon>Plasmodium (Laverania)</taxon>
    </lineage>
</organism>
<evidence type="ECO:0000259" key="3">
    <source>
        <dbReference type="Pfam" id="PF03011"/>
    </source>
</evidence>
<evidence type="ECO:0000259" key="7">
    <source>
        <dbReference type="Pfam" id="PF22672"/>
    </source>
</evidence>
<accession>A0A024VNN6</accession>
<evidence type="ECO:0000256" key="2">
    <source>
        <dbReference type="SAM" id="Phobius"/>
    </source>
</evidence>
<dbReference type="Proteomes" id="UP000030656">
    <property type="component" value="Unassembled WGS sequence"/>
</dbReference>
<dbReference type="Pfam" id="PF22672">
    <property type="entry name" value="DBL_C"/>
    <property type="match status" value="1"/>
</dbReference>
<dbReference type="Gene3D" id="1.20.58.1930">
    <property type="match status" value="1"/>
</dbReference>